<evidence type="ECO:0000256" key="5">
    <source>
        <dbReference type="ARBA" id="ARBA00022989"/>
    </source>
</evidence>
<name>A0ABT9TXH6_PAEHA</name>
<dbReference type="PROSITE" id="PS00211">
    <property type="entry name" value="ABC_TRANSPORTER_1"/>
    <property type="match status" value="1"/>
</dbReference>
<keyword evidence="11" id="KW-1185">Reference proteome</keyword>
<dbReference type="PANTHER" id="PTHR24221:SF654">
    <property type="entry name" value="ATP-BINDING CASSETTE SUB-FAMILY B MEMBER 6"/>
    <property type="match status" value="1"/>
</dbReference>
<evidence type="ECO:0000259" key="8">
    <source>
        <dbReference type="PROSITE" id="PS50893"/>
    </source>
</evidence>
<comment type="caution">
    <text evidence="10">The sequence shown here is derived from an EMBL/GenBank/DDBJ whole genome shotgun (WGS) entry which is preliminary data.</text>
</comment>
<dbReference type="Proteomes" id="UP001229346">
    <property type="component" value="Unassembled WGS sequence"/>
</dbReference>
<evidence type="ECO:0000313" key="11">
    <source>
        <dbReference type="Proteomes" id="UP001229346"/>
    </source>
</evidence>
<dbReference type="InterPro" id="IPR017871">
    <property type="entry name" value="ABC_transporter-like_CS"/>
</dbReference>
<evidence type="ECO:0000256" key="3">
    <source>
        <dbReference type="ARBA" id="ARBA00022741"/>
    </source>
</evidence>
<dbReference type="RefSeq" id="WP_307202598.1">
    <property type="nucleotide sequence ID" value="NZ_JAUSSU010000003.1"/>
</dbReference>
<dbReference type="CDD" id="cd07346">
    <property type="entry name" value="ABC_6TM_exporters"/>
    <property type="match status" value="1"/>
</dbReference>
<proteinExistence type="predicted"/>
<dbReference type="PANTHER" id="PTHR24221">
    <property type="entry name" value="ATP-BINDING CASSETTE SUB-FAMILY B"/>
    <property type="match status" value="1"/>
</dbReference>
<keyword evidence="5 7" id="KW-1133">Transmembrane helix</keyword>
<dbReference type="InterPro" id="IPR003593">
    <property type="entry name" value="AAA+_ATPase"/>
</dbReference>
<feature type="domain" description="ABC transporter" evidence="8">
    <location>
        <begin position="349"/>
        <end position="583"/>
    </location>
</feature>
<dbReference type="Pfam" id="PF00005">
    <property type="entry name" value="ABC_tran"/>
    <property type="match status" value="1"/>
</dbReference>
<dbReference type="InterPro" id="IPR003439">
    <property type="entry name" value="ABC_transporter-like_ATP-bd"/>
</dbReference>
<feature type="transmembrane region" description="Helical" evidence="7">
    <location>
        <begin position="249"/>
        <end position="270"/>
    </location>
</feature>
<evidence type="ECO:0000313" key="10">
    <source>
        <dbReference type="EMBL" id="MDQ0112067.1"/>
    </source>
</evidence>
<dbReference type="EMBL" id="JAUSSU010000003">
    <property type="protein sequence ID" value="MDQ0112067.1"/>
    <property type="molecule type" value="Genomic_DNA"/>
</dbReference>
<dbReference type="Gene3D" id="1.20.1560.10">
    <property type="entry name" value="ABC transporter type 1, transmembrane domain"/>
    <property type="match status" value="1"/>
</dbReference>
<feature type="transmembrane region" description="Helical" evidence="7">
    <location>
        <begin position="68"/>
        <end position="91"/>
    </location>
</feature>
<feature type="transmembrane region" description="Helical" evidence="7">
    <location>
        <begin position="171"/>
        <end position="189"/>
    </location>
</feature>
<dbReference type="PROSITE" id="PS50893">
    <property type="entry name" value="ABC_TRANSPORTER_2"/>
    <property type="match status" value="1"/>
</dbReference>
<keyword evidence="4 10" id="KW-0067">ATP-binding</keyword>
<evidence type="ECO:0000256" key="4">
    <source>
        <dbReference type="ARBA" id="ARBA00022840"/>
    </source>
</evidence>
<dbReference type="Pfam" id="PF00664">
    <property type="entry name" value="ABC_membrane"/>
    <property type="match status" value="1"/>
</dbReference>
<dbReference type="Gene3D" id="3.40.50.300">
    <property type="entry name" value="P-loop containing nucleotide triphosphate hydrolases"/>
    <property type="match status" value="1"/>
</dbReference>
<dbReference type="SUPFAM" id="SSF90123">
    <property type="entry name" value="ABC transporter transmembrane region"/>
    <property type="match status" value="1"/>
</dbReference>
<gene>
    <name evidence="10" type="ORF">J2T15_001502</name>
</gene>
<feature type="transmembrane region" description="Helical" evidence="7">
    <location>
        <begin position="28"/>
        <end position="48"/>
    </location>
</feature>
<organism evidence="10 11">
    <name type="scientific">Paenibacillus harenae</name>
    <dbReference type="NCBI Taxonomy" id="306543"/>
    <lineage>
        <taxon>Bacteria</taxon>
        <taxon>Bacillati</taxon>
        <taxon>Bacillota</taxon>
        <taxon>Bacilli</taxon>
        <taxon>Bacillales</taxon>
        <taxon>Paenibacillaceae</taxon>
        <taxon>Paenibacillus</taxon>
    </lineage>
</organism>
<dbReference type="PROSITE" id="PS50929">
    <property type="entry name" value="ABC_TM1F"/>
    <property type="match status" value="1"/>
</dbReference>
<evidence type="ECO:0000256" key="1">
    <source>
        <dbReference type="ARBA" id="ARBA00004651"/>
    </source>
</evidence>
<accession>A0ABT9TXH6</accession>
<reference evidence="10 11" key="1">
    <citation type="submission" date="2023-07" db="EMBL/GenBank/DDBJ databases">
        <title>Sorghum-associated microbial communities from plants grown in Nebraska, USA.</title>
        <authorList>
            <person name="Schachtman D."/>
        </authorList>
    </citation>
    <scope>NUCLEOTIDE SEQUENCE [LARGE SCALE GENOMIC DNA]</scope>
    <source>
        <strain evidence="10 11">CC482</strain>
    </source>
</reference>
<sequence length="595" mass="66314">MTTQEQASEEDKPLLVLLRMLRWARTYWLAYLGIIFFVIIASLLPVGWAEAMRLLFDATSQLNMDGLFQASIWFGSLFVVEVAVSFLQALLNQRLSNRTTLDMQRGLLGGLFAMKLSRYMKWHTGDKLQRINSSAPTAQEGINKRIPELVHNVLSILFLFVYLTILSWELMAGAIVVALLLPLLSNMLAKPIRKWQDKTNEGHGKRDAMLLDQLQGAEVVRSYGLRSSFNKAWRDTVEMTRHRWLRTELLRAVNGWAVFIGFWLGQVYIFCMGASMAVNGSLAVGAIAAFMLSYERLVFPLAHLIQIWSSVSDSIAHAKRVYEMIDPSESSAAKVSGANSDALPKHGDIILDQISCTYNDQDPILNRLSLTIRQGRVTAIVGPSGSGKSTLIKLILGLHSPSSGTIRYGNHDLSEHNVEAWRRLTAYVPQDAVLFDATVIDNIRIGRLDATDEEVAEAAIHANAHSFIEALPEGYATRLGERGLRLSGGERQRLALARAYLRNPRFLLLDEPTSALDGINERLMQDALQSIMQGRTVLVAAHRLSTVEDADCIVYMENGCVIESGTHEQLLQQEGKYAALVKAGDWSDLREESMA</sequence>
<protein>
    <submittedName>
        <fullName evidence="10">ATP-binding cassette subfamily B protein AbcA/BmrA</fullName>
    </submittedName>
</protein>
<dbReference type="InterPro" id="IPR011527">
    <property type="entry name" value="ABC1_TM_dom"/>
</dbReference>
<keyword evidence="3" id="KW-0547">Nucleotide-binding</keyword>
<dbReference type="InterPro" id="IPR036640">
    <property type="entry name" value="ABC1_TM_sf"/>
</dbReference>
<dbReference type="SMART" id="SM00382">
    <property type="entry name" value="AAA"/>
    <property type="match status" value="1"/>
</dbReference>
<dbReference type="InterPro" id="IPR039421">
    <property type="entry name" value="Type_1_exporter"/>
</dbReference>
<evidence type="ECO:0000256" key="2">
    <source>
        <dbReference type="ARBA" id="ARBA00022692"/>
    </source>
</evidence>
<evidence type="ECO:0000256" key="7">
    <source>
        <dbReference type="SAM" id="Phobius"/>
    </source>
</evidence>
<feature type="transmembrane region" description="Helical" evidence="7">
    <location>
        <begin position="149"/>
        <end position="165"/>
    </location>
</feature>
<keyword evidence="6 7" id="KW-0472">Membrane</keyword>
<comment type="subcellular location">
    <subcellularLocation>
        <location evidence="1">Cell membrane</location>
        <topology evidence="1">Multi-pass membrane protein</topology>
    </subcellularLocation>
</comment>
<dbReference type="GO" id="GO:0005524">
    <property type="term" value="F:ATP binding"/>
    <property type="evidence" value="ECO:0007669"/>
    <property type="project" value="UniProtKB-KW"/>
</dbReference>
<keyword evidence="2 7" id="KW-0812">Transmembrane</keyword>
<feature type="domain" description="ABC transmembrane type-1" evidence="9">
    <location>
        <begin position="32"/>
        <end position="313"/>
    </location>
</feature>
<evidence type="ECO:0000259" key="9">
    <source>
        <dbReference type="PROSITE" id="PS50929"/>
    </source>
</evidence>
<dbReference type="InterPro" id="IPR027417">
    <property type="entry name" value="P-loop_NTPase"/>
</dbReference>
<dbReference type="SUPFAM" id="SSF52540">
    <property type="entry name" value="P-loop containing nucleoside triphosphate hydrolases"/>
    <property type="match status" value="1"/>
</dbReference>
<evidence type="ECO:0000256" key="6">
    <source>
        <dbReference type="ARBA" id="ARBA00023136"/>
    </source>
</evidence>